<sequence length="458" mass="52218">MKIWKVLLLSSLMLILFACSNDADTTASEEPVLEDETDVVDEGSDEPEAEAENSNPNATPEMDFDMEGRVIKVVSWYDEAIPDNSPDNIARLENLEELKEKHNFDIEYITVDYGEYRDRATAAFMAREPLGDIMRLPRPWMIPTLTKQDMFEPLDEYVTNDNAFVLEYTNDFSQYDGKGYGFRIGIMGAASGIFYNRTLLDELGMKPLQEYIEEDNWNWETFIEVAREANQDTDNDGNIDTFGLATSSIVVQALASNEASLVNGNEQSLDDPKTVEVLEFISKLDTENIARPTQGGDWTEPKQFFLEGNTLLYAGSDYEANDFNEGLAEYDIGFLPFPKGPSASSYHSHNTIPNYYTIPTGTDDPDKLVYLWEKIYDIESIYDYPKQPDLETFFSNEDDINNARLASESMQIIEQIDYYPSMPYYEFVDELREGVSVSTLIESYQAPFQSAIDEIWND</sequence>
<dbReference type="PANTHER" id="PTHR43649:SF12">
    <property type="entry name" value="DIACETYLCHITOBIOSE BINDING PROTEIN DASA"/>
    <property type="match status" value="1"/>
</dbReference>
<evidence type="ECO:0000313" key="3">
    <source>
        <dbReference type="EMBL" id="KYG29518.1"/>
    </source>
</evidence>
<dbReference type="SUPFAM" id="SSF53850">
    <property type="entry name" value="Periplasmic binding protein-like II"/>
    <property type="match status" value="1"/>
</dbReference>
<feature type="chain" id="PRO_5007825218" evidence="2">
    <location>
        <begin position="24"/>
        <end position="458"/>
    </location>
</feature>
<feature type="compositionally biased region" description="Low complexity" evidence="1">
    <location>
        <begin position="52"/>
        <end position="61"/>
    </location>
</feature>
<comment type="caution">
    <text evidence="3">The sequence shown here is derived from an EMBL/GenBank/DDBJ whole genome shotgun (WGS) entry which is preliminary data.</text>
</comment>
<dbReference type="Pfam" id="PF01547">
    <property type="entry name" value="SBP_bac_1"/>
    <property type="match status" value="1"/>
</dbReference>
<dbReference type="Proteomes" id="UP000075806">
    <property type="component" value="Unassembled WGS sequence"/>
</dbReference>
<proteinExistence type="predicted"/>
<organism evidence="3 4">
    <name type="scientific">Alkalihalobacillus trypoxylicola</name>
    <dbReference type="NCBI Taxonomy" id="519424"/>
    <lineage>
        <taxon>Bacteria</taxon>
        <taxon>Bacillati</taxon>
        <taxon>Bacillota</taxon>
        <taxon>Bacilli</taxon>
        <taxon>Bacillales</taxon>
        <taxon>Bacillaceae</taxon>
        <taxon>Alkalihalobacillus</taxon>
    </lineage>
</organism>
<evidence type="ECO:0000313" key="4">
    <source>
        <dbReference type="Proteomes" id="UP000075806"/>
    </source>
</evidence>
<evidence type="ECO:0000256" key="1">
    <source>
        <dbReference type="SAM" id="MobiDB-lite"/>
    </source>
</evidence>
<keyword evidence="2" id="KW-0732">Signal</keyword>
<dbReference type="STRING" id="519424.AZF04_08335"/>
<keyword evidence="4" id="KW-1185">Reference proteome</keyword>
<reference evidence="3" key="1">
    <citation type="submission" date="2016-02" db="EMBL/GenBank/DDBJ databases">
        <title>Genome sequence of Bacillus trypoxylicola KCTC 13244(T).</title>
        <authorList>
            <person name="Jeong H."/>
            <person name="Park S.-H."/>
            <person name="Choi S.-K."/>
        </authorList>
    </citation>
    <scope>NUCLEOTIDE SEQUENCE [LARGE SCALE GENOMIC DNA]</scope>
    <source>
        <strain evidence="3">KCTC 13244</strain>
    </source>
</reference>
<dbReference type="InterPro" id="IPR006059">
    <property type="entry name" value="SBP"/>
</dbReference>
<gene>
    <name evidence="3" type="ORF">AZF04_08335</name>
</gene>
<name>A0A161QIY2_9BACI</name>
<dbReference type="EMBL" id="LTAO01000023">
    <property type="protein sequence ID" value="KYG29518.1"/>
    <property type="molecule type" value="Genomic_DNA"/>
</dbReference>
<dbReference type="PANTHER" id="PTHR43649">
    <property type="entry name" value="ARABINOSE-BINDING PROTEIN-RELATED"/>
    <property type="match status" value="1"/>
</dbReference>
<accession>A0A161QIY2</accession>
<dbReference type="OrthoDB" id="9782846at2"/>
<dbReference type="InterPro" id="IPR050490">
    <property type="entry name" value="Bact_solute-bd_prot1"/>
</dbReference>
<protein>
    <submittedName>
        <fullName evidence="3">ABC transporter substrate-binding protein</fullName>
    </submittedName>
</protein>
<feature type="region of interest" description="Disordered" evidence="1">
    <location>
        <begin position="27"/>
        <end position="62"/>
    </location>
</feature>
<evidence type="ECO:0000256" key="2">
    <source>
        <dbReference type="SAM" id="SignalP"/>
    </source>
</evidence>
<dbReference type="PROSITE" id="PS51257">
    <property type="entry name" value="PROKAR_LIPOPROTEIN"/>
    <property type="match status" value="1"/>
</dbReference>
<dbReference type="AlphaFoldDB" id="A0A161QIY2"/>
<dbReference type="Gene3D" id="3.40.190.10">
    <property type="entry name" value="Periplasmic binding protein-like II"/>
    <property type="match status" value="1"/>
</dbReference>
<feature type="signal peptide" evidence="2">
    <location>
        <begin position="1"/>
        <end position="23"/>
    </location>
</feature>
<dbReference type="RefSeq" id="WP_061949314.1">
    <property type="nucleotide sequence ID" value="NZ_LTAO01000023.1"/>
</dbReference>
<feature type="compositionally biased region" description="Acidic residues" evidence="1">
    <location>
        <begin position="31"/>
        <end position="51"/>
    </location>
</feature>